<dbReference type="PANTHER" id="PTHR43814">
    <property type="entry name" value="ARGININOSUCCINATE LYASE"/>
    <property type="match status" value="1"/>
</dbReference>
<dbReference type="PRINTS" id="PR00145">
    <property type="entry name" value="ARGSUCLYASE"/>
</dbReference>
<name>A0AAW0T088_SCYPA</name>
<dbReference type="PRINTS" id="PR00149">
    <property type="entry name" value="FUMRATELYASE"/>
</dbReference>
<dbReference type="InterPro" id="IPR009049">
    <property type="entry name" value="Argininosuccinate_lyase"/>
</dbReference>
<dbReference type="InterPro" id="IPR029419">
    <property type="entry name" value="Arg_succ_lyase_C"/>
</dbReference>
<dbReference type="GO" id="GO:0042450">
    <property type="term" value="P:L-arginine biosynthetic process via ornithine"/>
    <property type="evidence" value="ECO:0007669"/>
    <property type="project" value="InterPro"/>
</dbReference>
<feature type="domain" description="Argininosuccinate lyase C-terminal" evidence="3">
    <location>
        <begin position="374"/>
        <end position="441"/>
    </location>
</feature>
<dbReference type="EMBL" id="JARAKH010000041">
    <property type="protein sequence ID" value="KAK8380965.1"/>
    <property type="molecule type" value="Genomic_DNA"/>
</dbReference>
<evidence type="ECO:0000259" key="2">
    <source>
        <dbReference type="Pfam" id="PF00206"/>
    </source>
</evidence>
<dbReference type="InterPro" id="IPR022761">
    <property type="entry name" value="Fumarate_lyase_N"/>
</dbReference>
<dbReference type="InterPro" id="IPR024083">
    <property type="entry name" value="Fumarase/histidase_N"/>
</dbReference>
<keyword evidence="5" id="KW-1185">Reference proteome</keyword>
<dbReference type="GO" id="GO:0005829">
    <property type="term" value="C:cytosol"/>
    <property type="evidence" value="ECO:0007669"/>
    <property type="project" value="TreeGrafter"/>
</dbReference>
<comment type="caution">
    <text evidence="4">The sequence shown here is derived from an EMBL/GenBank/DDBJ whole genome shotgun (WGS) entry which is preliminary data.</text>
</comment>
<dbReference type="PANTHER" id="PTHR43814:SF1">
    <property type="entry name" value="ARGININOSUCCINATE LYASE"/>
    <property type="match status" value="1"/>
</dbReference>
<organism evidence="4 5">
    <name type="scientific">Scylla paramamosain</name>
    <name type="common">Mud crab</name>
    <dbReference type="NCBI Taxonomy" id="85552"/>
    <lineage>
        <taxon>Eukaryota</taxon>
        <taxon>Metazoa</taxon>
        <taxon>Ecdysozoa</taxon>
        <taxon>Arthropoda</taxon>
        <taxon>Crustacea</taxon>
        <taxon>Multicrustacea</taxon>
        <taxon>Malacostraca</taxon>
        <taxon>Eumalacostraca</taxon>
        <taxon>Eucarida</taxon>
        <taxon>Decapoda</taxon>
        <taxon>Pleocyemata</taxon>
        <taxon>Brachyura</taxon>
        <taxon>Eubrachyura</taxon>
        <taxon>Portunoidea</taxon>
        <taxon>Portunidae</taxon>
        <taxon>Portuninae</taxon>
        <taxon>Scylla</taxon>
    </lineage>
</organism>
<dbReference type="HAMAP" id="MF_00006">
    <property type="entry name" value="Arg_succ_lyase"/>
    <property type="match status" value="1"/>
</dbReference>
<protein>
    <recommendedName>
        <fullName evidence="6">Argininosuccinate lyase</fullName>
    </recommendedName>
</protein>
<dbReference type="Gene3D" id="1.10.275.10">
    <property type="entry name" value="Fumarase/aspartase (N-terminal domain)"/>
    <property type="match status" value="1"/>
</dbReference>
<dbReference type="PROSITE" id="PS00163">
    <property type="entry name" value="FUMARATE_LYASES"/>
    <property type="match status" value="1"/>
</dbReference>
<dbReference type="FunFam" id="1.20.200.10:FF:000002">
    <property type="entry name" value="Argininosuccinate lyase"/>
    <property type="match status" value="1"/>
</dbReference>
<dbReference type="FunFam" id="1.10.40.30:FF:000001">
    <property type="entry name" value="Argininosuccinate lyase"/>
    <property type="match status" value="1"/>
</dbReference>
<dbReference type="AlphaFoldDB" id="A0AAW0T088"/>
<dbReference type="Pfam" id="PF00206">
    <property type="entry name" value="Lyase_1"/>
    <property type="match status" value="1"/>
</dbReference>
<evidence type="ECO:0000313" key="4">
    <source>
        <dbReference type="EMBL" id="KAK8380965.1"/>
    </source>
</evidence>
<evidence type="ECO:0000256" key="1">
    <source>
        <dbReference type="ARBA" id="ARBA00010755"/>
    </source>
</evidence>
<proteinExistence type="inferred from homology"/>
<dbReference type="CDD" id="cd01359">
    <property type="entry name" value="Argininosuccinate_lyase"/>
    <property type="match status" value="1"/>
</dbReference>
<dbReference type="InterPro" id="IPR008948">
    <property type="entry name" value="L-Aspartase-like"/>
</dbReference>
<dbReference type="GO" id="GO:0004056">
    <property type="term" value="F:argininosuccinate lyase activity"/>
    <property type="evidence" value="ECO:0007669"/>
    <property type="project" value="InterPro"/>
</dbReference>
<reference evidence="4 5" key="1">
    <citation type="submission" date="2023-03" db="EMBL/GenBank/DDBJ databases">
        <title>High-quality genome of Scylla paramamosain provides insights in environmental adaptation.</title>
        <authorList>
            <person name="Zhang L."/>
        </authorList>
    </citation>
    <scope>NUCLEOTIDE SEQUENCE [LARGE SCALE GENOMIC DNA]</scope>
    <source>
        <strain evidence="4">LZ_2023a</strain>
        <tissue evidence="4">Muscle</tissue>
    </source>
</reference>
<dbReference type="Gene3D" id="1.10.40.30">
    <property type="entry name" value="Fumarase/aspartase (C-terminal domain)"/>
    <property type="match status" value="1"/>
</dbReference>
<dbReference type="NCBIfam" id="TIGR00838">
    <property type="entry name" value="argH"/>
    <property type="match status" value="1"/>
</dbReference>
<evidence type="ECO:0000313" key="5">
    <source>
        <dbReference type="Proteomes" id="UP001487740"/>
    </source>
</evidence>
<comment type="similarity">
    <text evidence="1">Belongs to the lyase 1 family. Argininosuccinate lyase subfamily.</text>
</comment>
<dbReference type="SUPFAM" id="SSF48557">
    <property type="entry name" value="L-aspartase-like"/>
    <property type="match status" value="1"/>
</dbReference>
<evidence type="ECO:0008006" key="6">
    <source>
        <dbReference type="Google" id="ProtNLM"/>
    </source>
</evidence>
<sequence length="478" mass="53129">MDATSEASAEGAKLWGGRFEGSVDPVMEKFNASISYDKAMWKQDIQGSIAYARALQKAQLLTEEECSTIINGLEMVKQEWTTGVFVIQPSDEDIHTANERRLKELVGDVGGKVHTGRSRNDQVAVDMRLWLREHLQQLAPHLQRLIQVFVGRAEREKQILMPGYTHLQRAQPIRWAHWLLSHAWPIVMDLQRLQGLYTRVNVCPLGSGALAGNPFQVDRENLARDLGFQTVTKNSLNAVGDRDFIVEYMFWASLVSSHLSRLAEDLILYSSREFGFVELSDAYATGSSLMPQKKNPDSFELIRGKAGTMAGNLCGFLMVIKGLPSTYNKDLQEDKVKMFETASTLLGILQVAAGAVETLKVDSEACQQALSEEMLSTDIAYYLVKKGMAFRTAHGKAGEVVRLSEDLGCPFSELPLDQLTKISSLFTEDVSSLWNFEHSVEQYSAIGGTALASVNLQITQAKEFLNSFSLFPQTSVVS</sequence>
<evidence type="ECO:0000259" key="3">
    <source>
        <dbReference type="Pfam" id="PF14698"/>
    </source>
</evidence>
<dbReference type="Pfam" id="PF14698">
    <property type="entry name" value="ASL_C2"/>
    <property type="match status" value="1"/>
</dbReference>
<dbReference type="Proteomes" id="UP001487740">
    <property type="component" value="Unassembled WGS sequence"/>
</dbReference>
<dbReference type="FunFam" id="1.10.275.10:FF:000002">
    <property type="entry name" value="Argininosuccinate lyase"/>
    <property type="match status" value="1"/>
</dbReference>
<dbReference type="InterPro" id="IPR020557">
    <property type="entry name" value="Fumarate_lyase_CS"/>
</dbReference>
<feature type="domain" description="Fumarate lyase N-terminal" evidence="2">
    <location>
        <begin position="17"/>
        <end position="311"/>
    </location>
</feature>
<dbReference type="Gene3D" id="1.20.200.10">
    <property type="entry name" value="Fumarase/aspartase (Central domain)"/>
    <property type="match status" value="1"/>
</dbReference>
<dbReference type="InterPro" id="IPR000362">
    <property type="entry name" value="Fumarate_lyase_fam"/>
</dbReference>
<gene>
    <name evidence="4" type="ORF">O3P69_008110</name>
</gene>
<accession>A0AAW0T088</accession>